<dbReference type="Pfam" id="PF04724">
    <property type="entry name" value="Glyco_transf_17"/>
    <property type="match status" value="1"/>
</dbReference>
<dbReference type="GO" id="GO:0003830">
    <property type="term" value="F:beta-1,4-mannosylglycoprotein 4-beta-N-acetylglucosaminyltransferase activity"/>
    <property type="evidence" value="ECO:0007669"/>
    <property type="project" value="InterPro"/>
</dbReference>
<dbReference type="PANTHER" id="PTHR12224:SF0">
    <property type="entry name" value="BETA-1,4-MANNOSYL-GLYCOPROTEIN 4-BETA-N-ACETYLGLUCOSAMINYLTRANSFERASE"/>
    <property type="match status" value="1"/>
</dbReference>
<dbReference type="GO" id="GO:0016020">
    <property type="term" value="C:membrane"/>
    <property type="evidence" value="ECO:0007669"/>
    <property type="project" value="InterPro"/>
</dbReference>
<dbReference type="InterPro" id="IPR006813">
    <property type="entry name" value="Glyco_trans_17"/>
</dbReference>
<accession>A0A6C0D6Q3</accession>
<evidence type="ECO:0008006" key="2">
    <source>
        <dbReference type="Google" id="ProtNLM"/>
    </source>
</evidence>
<organism evidence="1">
    <name type="scientific">viral metagenome</name>
    <dbReference type="NCBI Taxonomy" id="1070528"/>
    <lineage>
        <taxon>unclassified sequences</taxon>
        <taxon>metagenomes</taxon>
        <taxon>organismal metagenomes</taxon>
    </lineage>
</organism>
<protein>
    <recommendedName>
        <fullName evidence="2">Glycosyltransferase</fullName>
    </recommendedName>
</protein>
<sequence>MVYFIDSFLFNGENIVKLRLEYLYNYVDYFYIVESIYTFSGNKKETYYIDTCNTWFTPYLDKIRFVKIDQLLNNAPEQYFENKNKKCFYEEKLQRNYIRKILLEEFESNDFILALCDVDEIYDISVLETREELFNTLQTKYILLRMKMYYYNFNYFLNDTWEMAFLMSSTLLKKYEDLDYVRVYKLGDVTLRRESGWHFTYFMSPEEIVRKLGSFSHADINIYPFNVPEYLNFVIQKGIDYQQRDTFNLQNISIHDPFHKYPELFKKYYNS</sequence>
<evidence type="ECO:0000313" key="1">
    <source>
        <dbReference type="EMBL" id="QHT12187.1"/>
    </source>
</evidence>
<proteinExistence type="predicted"/>
<reference evidence="1" key="1">
    <citation type="journal article" date="2020" name="Nature">
        <title>Giant virus diversity and host interactions through global metagenomics.</title>
        <authorList>
            <person name="Schulz F."/>
            <person name="Roux S."/>
            <person name="Paez-Espino D."/>
            <person name="Jungbluth S."/>
            <person name="Walsh D.A."/>
            <person name="Denef V.J."/>
            <person name="McMahon K.D."/>
            <person name="Konstantinidis K.T."/>
            <person name="Eloe-Fadrosh E.A."/>
            <person name="Kyrpides N.C."/>
            <person name="Woyke T."/>
        </authorList>
    </citation>
    <scope>NUCLEOTIDE SEQUENCE</scope>
    <source>
        <strain evidence="1">GVMAG-M-3300023174-129</strain>
    </source>
</reference>
<name>A0A6C0D6Q3_9ZZZZ</name>
<dbReference type="AlphaFoldDB" id="A0A6C0D6Q3"/>
<dbReference type="EMBL" id="MN739542">
    <property type="protein sequence ID" value="QHT12187.1"/>
    <property type="molecule type" value="Genomic_DNA"/>
</dbReference>
<dbReference type="PANTHER" id="PTHR12224">
    <property type="entry name" value="BETA-1,4-MANNOSYL-GLYCOPROTEIN BETA-1,4-N-ACETYLGLUCOSAMINYL-TRANSFERASE"/>
    <property type="match status" value="1"/>
</dbReference>
<dbReference type="GO" id="GO:0006044">
    <property type="term" value="P:N-acetylglucosamine metabolic process"/>
    <property type="evidence" value="ECO:0007669"/>
    <property type="project" value="TreeGrafter"/>
</dbReference>